<evidence type="ECO:0008006" key="3">
    <source>
        <dbReference type="Google" id="ProtNLM"/>
    </source>
</evidence>
<evidence type="ECO:0000313" key="2">
    <source>
        <dbReference type="Proteomes" id="UP000746751"/>
    </source>
</evidence>
<gene>
    <name evidence="1" type="ORF">K8U80_10630</name>
</gene>
<evidence type="ECO:0000313" key="1">
    <source>
        <dbReference type="EMBL" id="HJG31832.1"/>
    </source>
</evidence>
<proteinExistence type="predicted"/>
<accession>A0A921IRL1</accession>
<name>A0A921IRL1_9ACTN</name>
<protein>
    <recommendedName>
        <fullName evidence="3">DUF697 domain-containing protein</fullName>
    </recommendedName>
</protein>
<dbReference type="Proteomes" id="UP000746751">
    <property type="component" value="Unassembled WGS sequence"/>
</dbReference>
<sequence>MHLPINRIGEALKMGVSTLRDSDEPVRVSVFVDDTATPLLIDTIREAFVPQTTSAIVRVSRLSAGSTSVKSDTDISIVLTCGSADLQAAVQAIVVAGAPTVVVCESSVEAPFIQADTPMLGMIASTNKTHLLETLARWILDRTEKMTAFASNFAFMRVAASNRIITSCALTNLATGALVFIPGADYPVMTLAQIGMLLDLASVFGKPLRIERAYEVAGVLGSGLILRAAARAATKQVPRMGFVVKGLVAAGGTVAIGRALMAVYEHDVDYTPVNDLMGKIVSGARSVVSGVAGTGADASDIDTDWNPEVA</sequence>
<comment type="caution">
    <text evidence="1">The sequence shown here is derived from an EMBL/GenBank/DDBJ whole genome shotgun (WGS) entry which is preliminary data.</text>
</comment>
<dbReference type="AlphaFoldDB" id="A0A921IRL1"/>
<organism evidence="1 2">
    <name type="scientific">Collinsella ihumii</name>
    <dbReference type="NCBI Taxonomy" id="1720204"/>
    <lineage>
        <taxon>Bacteria</taxon>
        <taxon>Bacillati</taxon>
        <taxon>Actinomycetota</taxon>
        <taxon>Coriobacteriia</taxon>
        <taxon>Coriobacteriales</taxon>
        <taxon>Coriobacteriaceae</taxon>
        <taxon>Collinsella</taxon>
    </lineage>
</organism>
<reference evidence="1" key="1">
    <citation type="journal article" date="2021" name="PeerJ">
        <title>Extensive microbial diversity within the chicken gut microbiome revealed by metagenomics and culture.</title>
        <authorList>
            <person name="Gilroy R."/>
            <person name="Ravi A."/>
            <person name="Getino M."/>
            <person name="Pursley I."/>
            <person name="Horton D.L."/>
            <person name="Alikhan N.F."/>
            <person name="Baker D."/>
            <person name="Gharbi K."/>
            <person name="Hall N."/>
            <person name="Watson M."/>
            <person name="Adriaenssens E.M."/>
            <person name="Foster-Nyarko E."/>
            <person name="Jarju S."/>
            <person name="Secka A."/>
            <person name="Antonio M."/>
            <person name="Oren A."/>
            <person name="Chaudhuri R.R."/>
            <person name="La Ragione R."/>
            <person name="Hildebrand F."/>
            <person name="Pallen M.J."/>
        </authorList>
    </citation>
    <scope>NUCLEOTIDE SEQUENCE</scope>
    <source>
        <strain evidence="1">ChiGjej2B2-7701</strain>
    </source>
</reference>
<dbReference type="EMBL" id="DYVF01000062">
    <property type="protein sequence ID" value="HJG31832.1"/>
    <property type="molecule type" value="Genomic_DNA"/>
</dbReference>
<reference evidence="1" key="2">
    <citation type="submission" date="2021-09" db="EMBL/GenBank/DDBJ databases">
        <authorList>
            <person name="Gilroy R."/>
        </authorList>
    </citation>
    <scope>NUCLEOTIDE SEQUENCE</scope>
    <source>
        <strain evidence="1">ChiGjej2B2-7701</strain>
    </source>
</reference>